<dbReference type="EMBL" id="STFF01000004">
    <property type="protein sequence ID" value="THU38055.1"/>
    <property type="molecule type" value="Genomic_DNA"/>
</dbReference>
<gene>
    <name evidence="1" type="ORF">FAM09_15330</name>
</gene>
<dbReference type="AlphaFoldDB" id="A0A4S8HRY8"/>
<reference evidence="1 2" key="1">
    <citation type="submission" date="2019-04" db="EMBL/GenBank/DDBJ databases">
        <title>Niastella caeni sp. nov., isolated from activated sludge.</title>
        <authorList>
            <person name="Sheng M."/>
        </authorList>
    </citation>
    <scope>NUCLEOTIDE SEQUENCE [LARGE SCALE GENOMIC DNA]</scope>
    <source>
        <strain evidence="1 2">HX-2-15</strain>
    </source>
</reference>
<organism evidence="1 2">
    <name type="scientific">Niastella caeni</name>
    <dbReference type="NCBI Taxonomy" id="2569763"/>
    <lineage>
        <taxon>Bacteria</taxon>
        <taxon>Pseudomonadati</taxon>
        <taxon>Bacteroidota</taxon>
        <taxon>Chitinophagia</taxon>
        <taxon>Chitinophagales</taxon>
        <taxon>Chitinophagaceae</taxon>
        <taxon>Niastella</taxon>
    </lineage>
</organism>
<keyword evidence="2" id="KW-1185">Reference proteome</keyword>
<dbReference type="RefSeq" id="WP_136578011.1">
    <property type="nucleotide sequence ID" value="NZ_STFF01000004.1"/>
</dbReference>
<sequence length="76" mass="9156">MLPSFVTRLERINHLIQIRATGNPRVLSHRLNISERSLYQYLSLLKEMGVSIDYDRHRETYFYPQGEPFSLRFQKK</sequence>
<proteinExistence type="predicted"/>
<name>A0A4S8HRY8_9BACT</name>
<dbReference type="OrthoDB" id="770928at2"/>
<accession>A0A4S8HRY8</accession>
<comment type="caution">
    <text evidence="1">The sequence shown here is derived from an EMBL/GenBank/DDBJ whole genome shotgun (WGS) entry which is preliminary data.</text>
</comment>
<protein>
    <submittedName>
        <fullName evidence="1">HTH domain-containing protein</fullName>
    </submittedName>
</protein>
<evidence type="ECO:0000313" key="2">
    <source>
        <dbReference type="Proteomes" id="UP000306918"/>
    </source>
</evidence>
<evidence type="ECO:0000313" key="1">
    <source>
        <dbReference type="EMBL" id="THU38055.1"/>
    </source>
</evidence>
<dbReference type="Proteomes" id="UP000306918">
    <property type="component" value="Unassembled WGS sequence"/>
</dbReference>